<feature type="region of interest" description="Disordered" evidence="1">
    <location>
        <begin position="287"/>
        <end position="337"/>
    </location>
</feature>
<accession>A0AAD5VEV8</accession>
<feature type="compositionally biased region" description="Polar residues" evidence="1">
    <location>
        <begin position="1204"/>
        <end position="1220"/>
    </location>
</feature>
<feature type="compositionally biased region" description="Basic residues" evidence="1">
    <location>
        <begin position="1265"/>
        <end position="1278"/>
    </location>
</feature>
<proteinExistence type="predicted"/>
<gene>
    <name evidence="2" type="ORF">NP233_g12527</name>
</gene>
<evidence type="ECO:0000313" key="2">
    <source>
        <dbReference type="EMBL" id="KAJ3553953.1"/>
    </source>
</evidence>
<evidence type="ECO:0000313" key="3">
    <source>
        <dbReference type="Proteomes" id="UP001213000"/>
    </source>
</evidence>
<comment type="caution">
    <text evidence="2">The sequence shown here is derived from an EMBL/GenBank/DDBJ whole genome shotgun (WGS) entry which is preliminary data.</text>
</comment>
<dbReference type="SUPFAM" id="SSF57903">
    <property type="entry name" value="FYVE/PHD zinc finger"/>
    <property type="match status" value="1"/>
</dbReference>
<dbReference type="AlphaFoldDB" id="A0AAD5VEV8"/>
<dbReference type="EMBL" id="JANIEX010001845">
    <property type="protein sequence ID" value="KAJ3553953.1"/>
    <property type="molecule type" value="Genomic_DNA"/>
</dbReference>
<protein>
    <recommendedName>
        <fullName evidence="4">Zinc finger PHD-type domain-containing protein</fullName>
    </recommendedName>
</protein>
<feature type="compositionally biased region" description="Basic and acidic residues" evidence="1">
    <location>
        <begin position="1254"/>
        <end position="1264"/>
    </location>
</feature>
<reference evidence="2" key="1">
    <citation type="submission" date="2022-07" db="EMBL/GenBank/DDBJ databases">
        <title>Genome Sequence of Leucocoprinus birnbaumii.</title>
        <authorList>
            <person name="Buettner E."/>
        </authorList>
    </citation>
    <scope>NUCLEOTIDE SEQUENCE</scope>
    <source>
        <strain evidence="2">VT141</strain>
    </source>
</reference>
<dbReference type="Proteomes" id="UP001213000">
    <property type="component" value="Unassembled WGS sequence"/>
</dbReference>
<dbReference type="InterPro" id="IPR013083">
    <property type="entry name" value="Znf_RING/FYVE/PHD"/>
</dbReference>
<organism evidence="2 3">
    <name type="scientific">Leucocoprinus birnbaumii</name>
    <dbReference type="NCBI Taxonomy" id="56174"/>
    <lineage>
        <taxon>Eukaryota</taxon>
        <taxon>Fungi</taxon>
        <taxon>Dikarya</taxon>
        <taxon>Basidiomycota</taxon>
        <taxon>Agaricomycotina</taxon>
        <taxon>Agaricomycetes</taxon>
        <taxon>Agaricomycetidae</taxon>
        <taxon>Agaricales</taxon>
        <taxon>Agaricineae</taxon>
        <taxon>Agaricaceae</taxon>
        <taxon>Leucocoprinus</taxon>
    </lineage>
</organism>
<feature type="region of interest" description="Disordered" evidence="1">
    <location>
        <begin position="1204"/>
        <end position="1278"/>
    </location>
</feature>
<name>A0AAD5VEV8_9AGAR</name>
<keyword evidence="3" id="KW-1185">Reference proteome</keyword>
<evidence type="ECO:0008006" key="4">
    <source>
        <dbReference type="Google" id="ProtNLM"/>
    </source>
</evidence>
<dbReference type="CDD" id="cd15517">
    <property type="entry name" value="PHD_TCF19_like"/>
    <property type="match status" value="1"/>
</dbReference>
<dbReference type="InterPro" id="IPR011011">
    <property type="entry name" value="Znf_FYVE_PHD"/>
</dbReference>
<dbReference type="Gene3D" id="3.30.40.10">
    <property type="entry name" value="Zinc/RING finger domain, C3HC4 (zinc finger)"/>
    <property type="match status" value="1"/>
</dbReference>
<feature type="compositionally biased region" description="Basic and acidic residues" evidence="1">
    <location>
        <begin position="308"/>
        <end position="325"/>
    </location>
</feature>
<evidence type="ECO:0000256" key="1">
    <source>
        <dbReference type="SAM" id="MobiDB-lite"/>
    </source>
</evidence>
<sequence>MGMFVQLARESASRRTAIATADAICARSIFMVESGKAELKPVSPYMLILPRSLAESLRSQGPHSANLLIGGYDAAAHKPKLCWIDCLETVSKVLFAAWGSAVFSSSLDRCHDLKALLEGIALLCCIQEVLKGLNESPERYTVKIADKMARERVKSSNRSSCLPGKYEPPDANIHSWTPVLISFLDGASAQHFQEHFLALFKSIEAELGDVDTETLDCYFAGVMDFSEAEREGFIKAYQRFYQTRNDPRTDNQLRADAQKLLRGFLDYFQTLHSAVLVGRPIRHGQPEPWKMVKERIGQTKPSQTIEMSPKKKSDARPPDTQRELTRPVTHRATQNTRPKAAGATLIKTFGNPGYPYKQSSCWLDSTLELLFHALQRSMGDLSALSLHIDPLSIIGEIIKSFREREVMSLVDDSLARRLSEQRDLIRECLFLDKKISGTETTGTFFHWFIKLLEDESSTSKFLQDTTLVGYFLPLVFDLHICTGDPLTTNGQHIQVSRTFSKKFVHRNMLSRKDRAYWRPGCHGKRGTALGVVVSLPVILIVELEAGVELKWTIPAKLTPARELGKVGVQYDLMGVGFITGTCDGSDDNHFSARYLHSSGGIFTYDDAFQGGRATFEDGATVASHMTGTTKKPADYPLGSRPHYLVYHLRGGLNAQQRYYSWAVAQIEGEYKLRVTRAAITDAPSISYSGTDLAQMNPDDCTWIQDPRKAPTDEYVHPSLARPFTPGEFPIVKSMVDSDHSSSEDSGTDDDGIGDFDNDIKMDKIISPDIITCANQLLQSASDRSTSTPLSEFDFFCRCQLRGDGNIIYCPEQGEAIKCDSCGRWSHISCQRLRRAQGPRKSTVVNFTCDLCDLRWLTGLDKNHIAAGEKLERSMKCKGKLSDRLRAGITVPVQAEVFWYPARLLPYDSKKKAWTVKWWRGCCFEQDSGRKPGEITIESEEQIVDSLWGDVHGRRKIRLGKFKLSFESTDPDEIFYDLSLSPYMEEIDDALRPHLATLKKLLLGPGTFTMDEVPVIGWLKSQRKDWSTAVVPFIGNLTVEEQVHVANWLHQHVSNEKPRWTQLMLNAHALTLLIAHRLKQNPPPHSHLDAHDAVAVIQFAWKILVNNANYDSDPLFHILSGVDVDKESLWQLEKLMFTRRCREAGPAGNMQWGLDAGDHQDGWDPYKLTSFFAEVTRDDPESERERGPAYISIKPAEIDVRSLSAPVSPNLPTLEELTTQQKSDNRNSKKRKRVDTEEEEAGVRGKKQNQNQISKKKEPAGERVQERRKRGRPPKNKKT</sequence>